<protein>
    <submittedName>
        <fullName evidence="4">Regulatory protein BlaR1</fullName>
    </submittedName>
</protein>
<dbReference type="CDD" id="cd07341">
    <property type="entry name" value="M56_BlaR1_MecR1_like"/>
    <property type="match status" value="1"/>
</dbReference>
<evidence type="ECO:0000256" key="1">
    <source>
        <dbReference type="SAM" id="MobiDB-lite"/>
    </source>
</evidence>
<feature type="transmembrane region" description="Helical" evidence="2">
    <location>
        <begin position="134"/>
        <end position="152"/>
    </location>
</feature>
<dbReference type="OrthoDB" id="219918at2"/>
<dbReference type="KEGG" id="tpol:Mal48_41950"/>
<feature type="compositionally biased region" description="Polar residues" evidence="1">
    <location>
        <begin position="98"/>
        <end position="108"/>
    </location>
</feature>
<feature type="transmembrane region" description="Helical" evidence="2">
    <location>
        <begin position="38"/>
        <end position="55"/>
    </location>
</feature>
<dbReference type="InterPro" id="IPR052173">
    <property type="entry name" value="Beta-lactam_resp_regulator"/>
</dbReference>
<feature type="transmembrane region" description="Helical" evidence="2">
    <location>
        <begin position="12"/>
        <end position="31"/>
    </location>
</feature>
<name>A0A517QTJ5_9PLAN</name>
<dbReference type="AlphaFoldDB" id="A0A517QTJ5"/>
<evidence type="ECO:0000259" key="3">
    <source>
        <dbReference type="Pfam" id="PF05569"/>
    </source>
</evidence>
<feature type="region of interest" description="Disordered" evidence="1">
    <location>
        <begin position="77"/>
        <end position="109"/>
    </location>
</feature>
<keyword evidence="2" id="KW-0472">Membrane</keyword>
<dbReference type="InterPro" id="IPR008756">
    <property type="entry name" value="Peptidase_M56"/>
</dbReference>
<feature type="domain" description="Peptidase M56" evidence="3">
    <location>
        <begin position="22"/>
        <end position="305"/>
    </location>
</feature>
<dbReference type="EMBL" id="CP036267">
    <property type="protein sequence ID" value="QDT34922.1"/>
    <property type="molecule type" value="Genomic_DNA"/>
</dbReference>
<sequence>MNELLDTSLWRQLWQITLLIPAVVLFVRYVLPKSPHLAYGLLLLVLVKAIFPPIWDSPTGILWEMVPFVGQSQPAVTAPEPPVETANSGTFQKADAIDTSTESSSAVTRSVKESPAIKKNASVPPAKPWPWRQILFGIWLAGVLSLLGYILGKRAQLLRFHKDTQVPASDELLEAVELVSADLGLLHIPKVLVTLHPTVPFASGFFHQVVVLPSHVVNQTDIAEIKLILAHEMTHLRRGDTLVGLLQLLVQVLWWFHPLVYWLNREVRRIREECCDTDVVTQLKCQPANYARCLLNMLELHQQLRPSKELVGLSPLEVTAKRMQNIMRTPKRKQHRLSQTLYTLSLIAFAVVILPTSASSSLTPKVIVGDLEPPAAKRVASTPEPKNSKKKKSRPRNSPKQKPAIPPASKVDPPLDSNAPADPSVPVPVQKLNYKYVRGDQHPYRIQIEAKYPTETRRHTGTPTFQVDAYAAGLPAFSRLNKTFTNEVFPRDGVELPSLPSEFAQEENESFSPFPAPPTFSRPFSPFAEEAPTGPVSGSNGQVNPTEGQLPYLLGSLESWVFPQLPPDATHKWQEEFHREITLLSATTSVNSPFSPPHQEKLHATIQVGVAPSSTAKNEVTLTRIWTLNTSELANEEPRREISLTGKIRFDLKRGFPISANYTGRLVEREPNREYRIPLLIEIQRID</sequence>
<feature type="transmembrane region" description="Helical" evidence="2">
    <location>
        <begin position="341"/>
        <end position="358"/>
    </location>
</feature>
<gene>
    <name evidence="4" type="primary">blaR1_2</name>
    <name evidence="4" type="ORF">Mal48_41950</name>
</gene>
<evidence type="ECO:0000313" key="4">
    <source>
        <dbReference type="EMBL" id="QDT34922.1"/>
    </source>
</evidence>
<feature type="region of interest" description="Disordered" evidence="1">
    <location>
        <begin position="376"/>
        <end position="426"/>
    </location>
</feature>
<keyword evidence="5" id="KW-1185">Reference proteome</keyword>
<keyword evidence="2" id="KW-1133">Transmembrane helix</keyword>
<evidence type="ECO:0000256" key="2">
    <source>
        <dbReference type="SAM" id="Phobius"/>
    </source>
</evidence>
<dbReference type="RefSeq" id="WP_145203641.1">
    <property type="nucleotide sequence ID" value="NZ_CP036267.1"/>
</dbReference>
<reference evidence="4 5" key="1">
    <citation type="submission" date="2019-02" db="EMBL/GenBank/DDBJ databases">
        <title>Deep-cultivation of Planctomycetes and their phenomic and genomic characterization uncovers novel biology.</title>
        <authorList>
            <person name="Wiegand S."/>
            <person name="Jogler M."/>
            <person name="Boedeker C."/>
            <person name="Pinto D."/>
            <person name="Vollmers J."/>
            <person name="Rivas-Marin E."/>
            <person name="Kohn T."/>
            <person name="Peeters S.H."/>
            <person name="Heuer A."/>
            <person name="Rast P."/>
            <person name="Oberbeckmann S."/>
            <person name="Bunk B."/>
            <person name="Jeske O."/>
            <person name="Meyerdierks A."/>
            <person name="Storesund J.E."/>
            <person name="Kallscheuer N."/>
            <person name="Luecker S."/>
            <person name="Lage O.M."/>
            <person name="Pohl T."/>
            <person name="Merkel B.J."/>
            <person name="Hornburger P."/>
            <person name="Mueller R.-W."/>
            <person name="Bruemmer F."/>
            <person name="Labrenz M."/>
            <person name="Spormann A.M."/>
            <person name="Op den Camp H."/>
            <person name="Overmann J."/>
            <person name="Amann R."/>
            <person name="Jetten M.S.M."/>
            <person name="Mascher T."/>
            <person name="Medema M.H."/>
            <person name="Devos D.P."/>
            <person name="Kaster A.-K."/>
            <person name="Ovreas L."/>
            <person name="Rohde M."/>
            <person name="Galperin M.Y."/>
            <person name="Jogler C."/>
        </authorList>
    </citation>
    <scope>NUCLEOTIDE SEQUENCE [LARGE SCALE GENOMIC DNA]</scope>
    <source>
        <strain evidence="4 5">Mal48</strain>
    </source>
</reference>
<feature type="compositionally biased region" description="Basic residues" evidence="1">
    <location>
        <begin position="388"/>
        <end position="399"/>
    </location>
</feature>
<evidence type="ECO:0000313" key="5">
    <source>
        <dbReference type="Proteomes" id="UP000315724"/>
    </source>
</evidence>
<accession>A0A517QTJ5</accession>
<dbReference type="Gene3D" id="3.30.2010.10">
    <property type="entry name" value="Metalloproteases ('zincins'), catalytic domain"/>
    <property type="match status" value="1"/>
</dbReference>
<organism evidence="4 5">
    <name type="scientific">Thalassoglobus polymorphus</name>
    <dbReference type="NCBI Taxonomy" id="2527994"/>
    <lineage>
        <taxon>Bacteria</taxon>
        <taxon>Pseudomonadati</taxon>
        <taxon>Planctomycetota</taxon>
        <taxon>Planctomycetia</taxon>
        <taxon>Planctomycetales</taxon>
        <taxon>Planctomycetaceae</taxon>
        <taxon>Thalassoglobus</taxon>
    </lineage>
</organism>
<dbReference type="PANTHER" id="PTHR34978:SF3">
    <property type="entry name" value="SLR0241 PROTEIN"/>
    <property type="match status" value="1"/>
</dbReference>
<dbReference type="Pfam" id="PF05569">
    <property type="entry name" value="Peptidase_M56"/>
    <property type="match status" value="1"/>
</dbReference>
<dbReference type="Proteomes" id="UP000315724">
    <property type="component" value="Chromosome"/>
</dbReference>
<dbReference type="PANTHER" id="PTHR34978">
    <property type="entry name" value="POSSIBLE SENSOR-TRANSDUCER PROTEIN BLAR"/>
    <property type="match status" value="1"/>
</dbReference>
<keyword evidence="2" id="KW-0812">Transmembrane</keyword>
<proteinExistence type="predicted"/>